<keyword evidence="3" id="KW-1185">Reference proteome</keyword>
<organism evidence="2 3">
    <name type="scientific">Anisodus tanguticus</name>
    <dbReference type="NCBI Taxonomy" id="243964"/>
    <lineage>
        <taxon>Eukaryota</taxon>
        <taxon>Viridiplantae</taxon>
        <taxon>Streptophyta</taxon>
        <taxon>Embryophyta</taxon>
        <taxon>Tracheophyta</taxon>
        <taxon>Spermatophyta</taxon>
        <taxon>Magnoliopsida</taxon>
        <taxon>eudicotyledons</taxon>
        <taxon>Gunneridae</taxon>
        <taxon>Pentapetalae</taxon>
        <taxon>asterids</taxon>
        <taxon>lamiids</taxon>
        <taxon>Solanales</taxon>
        <taxon>Solanaceae</taxon>
        <taxon>Solanoideae</taxon>
        <taxon>Hyoscyameae</taxon>
        <taxon>Anisodus</taxon>
    </lineage>
</organism>
<evidence type="ECO:0000313" key="3">
    <source>
        <dbReference type="Proteomes" id="UP001291623"/>
    </source>
</evidence>
<gene>
    <name evidence="2" type="ORF">RND71_001986</name>
</gene>
<dbReference type="AlphaFoldDB" id="A0AAE1VYE7"/>
<feature type="region of interest" description="Disordered" evidence="1">
    <location>
        <begin position="113"/>
        <end position="179"/>
    </location>
</feature>
<name>A0AAE1VYE7_9SOLA</name>
<comment type="caution">
    <text evidence="2">The sequence shown here is derived from an EMBL/GenBank/DDBJ whole genome shotgun (WGS) entry which is preliminary data.</text>
</comment>
<sequence>MVDTQITLNLRSRVGGLVSTEIGAARAKRKSLRAACCAKSNFATEARKEKNYDFTNHFTIGKSGISVCLLRPFSFRVGPEIEKRVLFPEKIRIQKNLQQIRILTFPSGFDDSKHASVRYPKKPPPYPPRRHPTPLPLRPTPPATPPPATPPIHPITFPQHMPQEHAPKNQIFLSRHDVK</sequence>
<feature type="compositionally biased region" description="Pro residues" evidence="1">
    <location>
        <begin position="122"/>
        <end position="153"/>
    </location>
</feature>
<proteinExistence type="predicted"/>
<evidence type="ECO:0000256" key="1">
    <source>
        <dbReference type="SAM" id="MobiDB-lite"/>
    </source>
</evidence>
<dbReference type="Proteomes" id="UP001291623">
    <property type="component" value="Unassembled WGS sequence"/>
</dbReference>
<accession>A0AAE1VYE7</accession>
<evidence type="ECO:0000313" key="2">
    <source>
        <dbReference type="EMBL" id="KAK4380124.1"/>
    </source>
</evidence>
<dbReference type="EMBL" id="JAVYJV010000001">
    <property type="protein sequence ID" value="KAK4380124.1"/>
    <property type="molecule type" value="Genomic_DNA"/>
</dbReference>
<protein>
    <submittedName>
        <fullName evidence="2">Uncharacterized protein</fullName>
    </submittedName>
</protein>
<reference evidence="2" key="1">
    <citation type="submission" date="2023-12" db="EMBL/GenBank/DDBJ databases">
        <title>Genome assembly of Anisodus tanguticus.</title>
        <authorList>
            <person name="Wang Y.-J."/>
        </authorList>
    </citation>
    <scope>NUCLEOTIDE SEQUENCE</scope>
    <source>
        <strain evidence="2">KB-2021</strain>
        <tissue evidence="2">Leaf</tissue>
    </source>
</reference>